<evidence type="ECO:0000313" key="1">
    <source>
        <dbReference type="EMBL" id="MBP1047120.1"/>
    </source>
</evidence>
<proteinExistence type="predicted"/>
<evidence type="ECO:0000313" key="2">
    <source>
        <dbReference type="Proteomes" id="UP000673375"/>
    </source>
</evidence>
<dbReference type="EMBL" id="JAEDXU010000006">
    <property type="protein sequence ID" value="MBP1047120.1"/>
    <property type="molecule type" value="Genomic_DNA"/>
</dbReference>
<name>A0ABS4CKW9_9ENTE</name>
<accession>A0ABS4CKW9</accession>
<keyword evidence="2" id="KW-1185">Reference proteome</keyword>
<gene>
    <name evidence="1" type="ORF">I6N96_12635</name>
</gene>
<dbReference type="RefSeq" id="WP_209557901.1">
    <property type="nucleotide sequence ID" value="NZ_JAEDXU010000006.1"/>
</dbReference>
<organism evidence="1 2">
    <name type="scientific">Enterococcus larvae</name>
    <dbReference type="NCBI Taxonomy" id="2794352"/>
    <lineage>
        <taxon>Bacteria</taxon>
        <taxon>Bacillati</taxon>
        <taxon>Bacillota</taxon>
        <taxon>Bacilli</taxon>
        <taxon>Lactobacillales</taxon>
        <taxon>Enterococcaceae</taxon>
        <taxon>Enterococcus</taxon>
    </lineage>
</organism>
<protein>
    <submittedName>
        <fullName evidence="1">Uncharacterized protein</fullName>
    </submittedName>
</protein>
<comment type="caution">
    <text evidence="1">The sequence shown here is derived from an EMBL/GenBank/DDBJ whole genome shotgun (WGS) entry which is preliminary data.</text>
</comment>
<reference evidence="1 2" key="1">
    <citation type="submission" date="2020-12" db="EMBL/GenBank/DDBJ databases">
        <title>Vagococcus allomyrinae sp. nov. and Enterococcus lavae sp. nov., isolated from the larvae of Allomyrina dichotoma.</title>
        <authorList>
            <person name="Lee S.D."/>
        </authorList>
    </citation>
    <scope>NUCLEOTIDE SEQUENCE [LARGE SCALE GENOMIC DNA]</scope>
    <source>
        <strain evidence="1 2">BWM-S5</strain>
    </source>
</reference>
<dbReference type="Proteomes" id="UP000673375">
    <property type="component" value="Unassembled WGS sequence"/>
</dbReference>
<sequence>MDSAVLWSDLEESKAFVSFSEKLEDKYGSDKIGYCGNWLIRDNYNKPFINDAFMRGYLGFVRSKEFEEEEIEKDRCLLNELLEELLAAGRKIIEILTENNQMSNIWDSSLSRDENNKRLTEAGFANYEKSFEVSIRVGKGTYFQVEYGSLKANQKPYFSTSACKFNKNLRDYDSGGQAQKDLLRAGSLAMDFYNKWDKFHTCCLTIEEYEQMKKELASLSFEWNSIPSSSFEDMADFERNHKYR</sequence>